<protein>
    <submittedName>
        <fullName evidence="3">Transmembrane protein</fullName>
    </submittedName>
</protein>
<accession>A0A1I7TA74</accession>
<name>A0A1I7TA74_9PELO</name>
<evidence type="ECO:0000313" key="2">
    <source>
        <dbReference type="Proteomes" id="UP000095282"/>
    </source>
</evidence>
<evidence type="ECO:0000256" key="1">
    <source>
        <dbReference type="SAM" id="Phobius"/>
    </source>
</evidence>
<keyword evidence="1" id="KW-0812">Transmembrane</keyword>
<dbReference type="AlphaFoldDB" id="A0A1I7TA74"/>
<feature type="transmembrane region" description="Helical" evidence="1">
    <location>
        <begin position="55"/>
        <end position="75"/>
    </location>
</feature>
<dbReference type="Proteomes" id="UP000095282">
    <property type="component" value="Unplaced"/>
</dbReference>
<keyword evidence="1" id="KW-0472">Membrane</keyword>
<sequence length="88" mass="9913">MLSAATFRQTNLGSRPSLDELGREKRRVLFPLKLHQSSSLFQLFTPSHTHRETTFFRDLVSVLVVCVYGGARLLLLSPRARGEEGGKK</sequence>
<proteinExistence type="predicted"/>
<evidence type="ECO:0000313" key="3">
    <source>
        <dbReference type="WBParaSite" id="Csp11.Scaffold562.g3939.t1"/>
    </source>
</evidence>
<keyword evidence="1" id="KW-1133">Transmembrane helix</keyword>
<keyword evidence="2" id="KW-1185">Reference proteome</keyword>
<reference evidence="3" key="1">
    <citation type="submission" date="2016-11" db="UniProtKB">
        <authorList>
            <consortium name="WormBaseParasite"/>
        </authorList>
    </citation>
    <scope>IDENTIFICATION</scope>
</reference>
<organism evidence="2 3">
    <name type="scientific">Caenorhabditis tropicalis</name>
    <dbReference type="NCBI Taxonomy" id="1561998"/>
    <lineage>
        <taxon>Eukaryota</taxon>
        <taxon>Metazoa</taxon>
        <taxon>Ecdysozoa</taxon>
        <taxon>Nematoda</taxon>
        <taxon>Chromadorea</taxon>
        <taxon>Rhabditida</taxon>
        <taxon>Rhabditina</taxon>
        <taxon>Rhabditomorpha</taxon>
        <taxon>Rhabditoidea</taxon>
        <taxon>Rhabditidae</taxon>
        <taxon>Peloderinae</taxon>
        <taxon>Caenorhabditis</taxon>
    </lineage>
</organism>
<dbReference type="WBParaSite" id="Csp11.Scaffold562.g3939.t1">
    <property type="protein sequence ID" value="Csp11.Scaffold562.g3939.t1"/>
    <property type="gene ID" value="Csp11.Scaffold562.g3939"/>
</dbReference>